<dbReference type="STRING" id="629741.GCWU000324_01613"/>
<sequence>MCLHFFTRRQPEMQNAVKCQFLNSALIANSLQSAKFVKIPYQTPFQAA</sequence>
<dbReference type="EMBL" id="ACJW02000003">
    <property type="protein sequence ID" value="EEP67366.1"/>
    <property type="molecule type" value="Genomic_DNA"/>
</dbReference>
<dbReference type="AlphaFoldDB" id="C4GKV7"/>
<accession>C4GKV7</accession>
<proteinExistence type="predicted"/>
<protein>
    <submittedName>
        <fullName evidence="1">Uncharacterized protein</fullName>
    </submittedName>
</protein>
<reference evidence="1" key="1">
    <citation type="submission" date="2009-04" db="EMBL/GenBank/DDBJ databases">
        <authorList>
            <person name="Weinstock G."/>
            <person name="Sodergren E."/>
            <person name="Clifton S."/>
            <person name="Fulton L."/>
            <person name="Fulton B."/>
            <person name="Courtney L."/>
            <person name="Fronick C."/>
            <person name="Harrison M."/>
            <person name="Strong C."/>
            <person name="Farmer C."/>
            <person name="Delahaunty K."/>
            <person name="Markovic C."/>
            <person name="Hall O."/>
            <person name="Minx P."/>
            <person name="Tomlinson C."/>
            <person name="Mitreva M."/>
            <person name="Nelson J."/>
            <person name="Hou S."/>
            <person name="Wollam A."/>
            <person name="Pepin K.H."/>
            <person name="Johnson M."/>
            <person name="Bhonagiri V."/>
            <person name="Nash W.E."/>
            <person name="Warren W."/>
            <person name="Chinwalla A."/>
            <person name="Mardis E.R."/>
            <person name="Wilson R.K."/>
        </authorList>
    </citation>
    <scope>NUCLEOTIDE SEQUENCE [LARGE SCALE GENOMIC DNA]</scope>
    <source>
        <strain evidence="1">ATCC 51147</strain>
    </source>
</reference>
<evidence type="ECO:0000313" key="2">
    <source>
        <dbReference type="Proteomes" id="UP000003009"/>
    </source>
</evidence>
<comment type="caution">
    <text evidence="1">The sequence shown here is derived from an EMBL/GenBank/DDBJ whole genome shotgun (WGS) entry which is preliminary data.</text>
</comment>
<evidence type="ECO:0000313" key="1">
    <source>
        <dbReference type="EMBL" id="EEP67366.1"/>
    </source>
</evidence>
<dbReference type="Proteomes" id="UP000003009">
    <property type="component" value="Unassembled WGS sequence"/>
</dbReference>
<keyword evidence="2" id="KW-1185">Reference proteome</keyword>
<name>C4GKV7_9NEIS</name>
<dbReference type="HOGENOM" id="CLU_3153825_0_0_4"/>
<gene>
    <name evidence="1" type="ORF">GCWU000324_01613</name>
</gene>
<organism evidence="1 2">
    <name type="scientific">Kingella oralis ATCC 51147</name>
    <dbReference type="NCBI Taxonomy" id="629741"/>
    <lineage>
        <taxon>Bacteria</taxon>
        <taxon>Pseudomonadati</taxon>
        <taxon>Pseudomonadota</taxon>
        <taxon>Betaproteobacteria</taxon>
        <taxon>Neisseriales</taxon>
        <taxon>Neisseriaceae</taxon>
        <taxon>Kingella</taxon>
    </lineage>
</organism>